<gene>
    <name evidence="2" type="ORF">SAMN05421762_1722</name>
</gene>
<protein>
    <submittedName>
        <fullName evidence="2">PAS fold-containing protein</fullName>
    </submittedName>
</protein>
<name>A0A1I1L1E8_9RHOB</name>
<dbReference type="InterPro" id="IPR035965">
    <property type="entry name" value="PAS-like_dom_sf"/>
</dbReference>
<sequence length="211" mass="22529">MSLVGENYDHAVPALSSILESIGQRNLCIKVLDRDGRITAVNTRGLELLKTTQDQVCGQVWTTFWDGAAATQARQLITQALSGQTGGFNGTFHGTGEPTQWEIEACPLSYANGMVDTVLVISALLSPAPEARQGATPEDDQDTLDQLAEILHTFANVTSTLAGTSRVIRSTTDAAKLAMISDQLDQTVSNANAALAAMRSILRRDDEPTPS</sequence>
<organism evidence="2 3">
    <name type="scientific">Pseudooceanicola nitratireducens</name>
    <dbReference type="NCBI Taxonomy" id="517719"/>
    <lineage>
        <taxon>Bacteria</taxon>
        <taxon>Pseudomonadati</taxon>
        <taxon>Pseudomonadota</taxon>
        <taxon>Alphaproteobacteria</taxon>
        <taxon>Rhodobacterales</taxon>
        <taxon>Paracoccaceae</taxon>
        <taxon>Pseudooceanicola</taxon>
    </lineage>
</organism>
<dbReference type="Proteomes" id="UP000231644">
    <property type="component" value="Unassembled WGS sequence"/>
</dbReference>
<accession>A0A1I1L1E8</accession>
<evidence type="ECO:0000313" key="3">
    <source>
        <dbReference type="Proteomes" id="UP000231644"/>
    </source>
</evidence>
<evidence type="ECO:0000313" key="2">
    <source>
        <dbReference type="EMBL" id="SFC66755.1"/>
    </source>
</evidence>
<proteinExistence type="predicted"/>
<evidence type="ECO:0000259" key="1">
    <source>
        <dbReference type="Pfam" id="PF08448"/>
    </source>
</evidence>
<dbReference type="AlphaFoldDB" id="A0A1I1L1E8"/>
<dbReference type="RefSeq" id="WP_093451531.1">
    <property type="nucleotide sequence ID" value="NZ_FNZG01000003.1"/>
</dbReference>
<dbReference type="STRING" id="517719.SAMN05421762_1722"/>
<dbReference type="SUPFAM" id="SSF55785">
    <property type="entry name" value="PYP-like sensor domain (PAS domain)"/>
    <property type="match status" value="1"/>
</dbReference>
<dbReference type="Pfam" id="PF08448">
    <property type="entry name" value="PAS_4"/>
    <property type="match status" value="1"/>
</dbReference>
<reference evidence="2 3" key="1">
    <citation type="submission" date="2016-10" db="EMBL/GenBank/DDBJ databases">
        <authorList>
            <person name="de Groot N.N."/>
        </authorList>
    </citation>
    <scope>NUCLEOTIDE SEQUENCE [LARGE SCALE GENOMIC DNA]</scope>
    <source>
        <strain evidence="2 3">DSM 29619</strain>
    </source>
</reference>
<dbReference type="InterPro" id="IPR013656">
    <property type="entry name" value="PAS_4"/>
</dbReference>
<dbReference type="Gene3D" id="3.30.450.20">
    <property type="entry name" value="PAS domain"/>
    <property type="match status" value="1"/>
</dbReference>
<dbReference type="OrthoDB" id="7877362at2"/>
<keyword evidence="3" id="KW-1185">Reference proteome</keyword>
<dbReference type="EMBL" id="FOLX01000001">
    <property type="protein sequence ID" value="SFC66755.1"/>
    <property type="molecule type" value="Genomic_DNA"/>
</dbReference>
<dbReference type="CDD" id="cd00130">
    <property type="entry name" value="PAS"/>
    <property type="match status" value="1"/>
</dbReference>
<dbReference type="InterPro" id="IPR000014">
    <property type="entry name" value="PAS"/>
</dbReference>
<feature type="domain" description="PAS fold-4" evidence="1">
    <location>
        <begin position="26"/>
        <end position="122"/>
    </location>
</feature>